<organism evidence="2 3">
    <name type="scientific">Clathrus columnatus</name>
    <dbReference type="NCBI Taxonomy" id="1419009"/>
    <lineage>
        <taxon>Eukaryota</taxon>
        <taxon>Fungi</taxon>
        <taxon>Dikarya</taxon>
        <taxon>Basidiomycota</taxon>
        <taxon>Agaricomycotina</taxon>
        <taxon>Agaricomycetes</taxon>
        <taxon>Phallomycetidae</taxon>
        <taxon>Phallales</taxon>
        <taxon>Clathraceae</taxon>
        <taxon>Clathrus</taxon>
    </lineage>
</organism>
<sequence>MLEPQSRIYLTEMTRIDENQEAMARITFAVDNYDMSQRLIAQEHADNDADEPPLSVGQGDHCKLGSPLHRVTVRDTELAESERPPFRHFEKKLREFLNEFLPQSGGINFYLNDWVDSDAFLRFSLDEQLSQTDL</sequence>
<evidence type="ECO:0000313" key="3">
    <source>
        <dbReference type="Proteomes" id="UP001050691"/>
    </source>
</evidence>
<dbReference type="AlphaFoldDB" id="A0AAV5APL0"/>
<dbReference type="Proteomes" id="UP001050691">
    <property type="component" value="Unassembled WGS sequence"/>
</dbReference>
<dbReference type="EMBL" id="BPWL01000009">
    <property type="protein sequence ID" value="GJJ14316.1"/>
    <property type="molecule type" value="Genomic_DNA"/>
</dbReference>
<reference evidence="2" key="1">
    <citation type="submission" date="2021-10" db="EMBL/GenBank/DDBJ databases">
        <title>De novo Genome Assembly of Clathrus columnatus (Basidiomycota, Fungi) Using Illumina and Nanopore Sequence Data.</title>
        <authorList>
            <person name="Ogiso-Tanaka E."/>
            <person name="Itagaki H."/>
            <person name="Hosoya T."/>
            <person name="Hosaka K."/>
        </authorList>
    </citation>
    <scope>NUCLEOTIDE SEQUENCE</scope>
    <source>
        <strain evidence="2">MO-923</strain>
    </source>
</reference>
<protein>
    <submittedName>
        <fullName evidence="2">Uncharacterized protein</fullName>
    </submittedName>
</protein>
<comment type="caution">
    <text evidence="2">The sequence shown here is derived from an EMBL/GenBank/DDBJ whole genome shotgun (WGS) entry which is preliminary data.</text>
</comment>
<feature type="region of interest" description="Disordered" evidence="1">
    <location>
        <begin position="42"/>
        <end position="63"/>
    </location>
</feature>
<name>A0AAV5APL0_9AGAM</name>
<proteinExistence type="predicted"/>
<evidence type="ECO:0000313" key="2">
    <source>
        <dbReference type="EMBL" id="GJJ14316.1"/>
    </source>
</evidence>
<accession>A0AAV5APL0</accession>
<evidence type="ECO:0000256" key="1">
    <source>
        <dbReference type="SAM" id="MobiDB-lite"/>
    </source>
</evidence>
<gene>
    <name evidence="2" type="ORF">Clacol_008580</name>
</gene>
<keyword evidence="3" id="KW-1185">Reference proteome</keyword>